<dbReference type="PANTHER" id="PTHR37984:SF5">
    <property type="entry name" value="PROTEIN NYNRIN-LIKE"/>
    <property type="match status" value="1"/>
</dbReference>
<dbReference type="GO" id="GO:0003676">
    <property type="term" value="F:nucleic acid binding"/>
    <property type="evidence" value="ECO:0007669"/>
    <property type="project" value="InterPro"/>
</dbReference>
<dbReference type="EMBL" id="BKCJ010044364">
    <property type="protein sequence ID" value="GEW07893.1"/>
    <property type="molecule type" value="Genomic_DNA"/>
</dbReference>
<dbReference type="PROSITE" id="PS50994">
    <property type="entry name" value="INTEGRASE"/>
    <property type="match status" value="1"/>
</dbReference>
<dbReference type="InterPro" id="IPR036397">
    <property type="entry name" value="RNaseH_sf"/>
</dbReference>
<dbReference type="Gene3D" id="3.30.420.10">
    <property type="entry name" value="Ribonuclease H-like superfamily/Ribonuclease H"/>
    <property type="match status" value="1"/>
</dbReference>
<feature type="domain" description="Integrase catalytic" evidence="1">
    <location>
        <begin position="277"/>
        <end position="441"/>
    </location>
</feature>
<sequence>MAMTADETTDSESDTVEPPFEKITINTNYKIKTSIEEPPTNLKLKPLPDNLEYVFLEEPSFLPKTTDIPGIFLSFCKHKIKLLDYKKPVVQKQRRLNPNIQEVVKKEIVKLLDTGIIYPIADNPWVSPIHCVPKKGGITVVTNENDELVPTRTVIGWRLCIDYRKLNEAIAKDHFSLPFMNQMRMPFSLCNAFATFQRCMLEIFHDMIEESVEGFSSCPKLGKMSLHGQRRNCAWTQEIKNRKGIENVTADHLSQIENDESSDDSEVDDNFLGETLMKINTKDKPWFADFANYLVGDVIPKGMMYQQKNKIFSDLKQYFWEEPYLFKAEVQALLIKDSRVVVTFLKRLFCRFGIPKALITDRCTHLCNKIMERTMKRYGVNHHFSTSYHPQTSGQVENTNRALKSILEKTVKDNLAIWSRKLDDAMWAFRTAYKTPIGTTP</sequence>
<dbReference type="PANTHER" id="PTHR37984">
    <property type="entry name" value="PROTEIN CBG26694"/>
    <property type="match status" value="1"/>
</dbReference>
<comment type="caution">
    <text evidence="2">The sequence shown here is derived from an EMBL/GenBank/DDBJ whole genome shotgun (WGS) entry which is preliminary data.</text>
</comment>
<evidence type="ECO:0000313" key="2">
    <source>
        <dbReference type="EMBL" id="GEW07893.1"/>
    </source>
</evidence>
<dbReference type="InterPro" id="IPR050951">
    <property type="entry name" value="Retrovirus_Pol_polyprotein"/>
</dbReference>
<protein>
    <submittedName>
        <fullName evidence="2">Reverse transcriptase domain-containing protein</fullName>
    </submittedName>
</protein>
<dbReference type="InterPro" id="IPR001584">
    <property type="entry name" value="Integrase_cat-core"/>
</dbReference>
<dbReference type="SUPFAM" id="SSF56672">
    <property type="entry name" value="DNA/RNA polymerases"/>
    <property type="match status" value="1"/>
</dbReference>
<keyword evidence="2" id="KW-0808">Transferase</keyword>
<dbReference type="AlphaFoldDB" id="A0A699GTK1"/>
<dbReference type="InterPro" id="IPR043502">
    <property type="entry name" value="DNA/RNA_pol_sf"/>
</dbReference>
<reference evidence="2" key="1">
    <citation type="journal article" date="2019" name="Sci. Rep.">
        <title>Draft genome of Tanacetum cinerariifolium, the natural source of mosquito coil.</title>
        <authorList>
            <person name="Yamashiro T."/>
            <person name="Shiraishi A."/>
            <person name="Satake H."/>
            <person name="Nakayama K."/>
        </authorList>
    </citation>
    <scope>NUCLEOTIDE SEQUENCE</scope>
</reference>
<accession>A0A699GTK1</accession>
<dbReference type="GO" id="GO:0003964">
    <property type="term" value="F:RNA-directed DNA polymerase activity"/>
    <property type="evidence" value="ECO:0007669"/>
    <property type="project" value="UniProtKB-KW"/>
</dbReference>
<dbReference type="Gene3D" id="3.10.10.10">
    <property type="entry name" value="HIV Type 1 Reverse Transcriptase, subunit A, domain 1"/>
    <property type="match status" value="1"/>
</dbReference>
<gene>
    <name evidence="2" type="ORF">Tci_179869</name>
</gene>
<organism evidence="2">
    <name type="scientific">Tanacetum cinerariifolium</name>
    <name type="common">Dalmatian daisy</name>
    <name type="synonym">Chrysanthemum cinerariifolium</name>
    <dbReference type="NCBI Taxonomy" id="118510"/>
    <lineage>
        <taxon>Eukaryota</taxon>
        <taxon>Viridiplantae</taxon>
        <taxon>Streptophyta</taxon>
        <taxon>Embryophyta</taxon>
        <taxon>Tracheophyta</taxon>
        <taxon>Spermatophyta</taxon>
        <taxon>Magnoliopsida</taxon>
        <taxon>eudicotyledons</taxon>
        <taxon>Gunneridae</taxon>
        <taxon>Pentapetalae</taxon>
        <taxon>asterids</taxon>
        <taxon>campanulids</taxon>
        <taxon>Asterales</taxon>
        <taxon>Asteraceae</taxon>
        <taxon>Asteroideae</taxon>
        <taxon>Anthemideae</taxon>
        <taxon>Anthemidinae</taxon>
        <taxon>Tanacetum</taxon>
    </lineage>
</organism>
<keyword evidence="2" id="KW-0695">RNA-directed DNA polymerase</keyword>
<dbReference type="SUPFAM" id="SSF53098">
    <property type="entry name" value="Ribonuclease H-like"/>
    <property type="match status" value="1"/>
</dbReference>
<dbReference type="GO" id="GO:0015074">
    <property type="term" value="P:DNA integration"/>
    <property type="evidence" value="ECO:0007669"/>
    <property type="project" value="InterPro"/>
</dbReference>
<proteinExistence type="predicted"/>
<evidence type="ECO:0000259" key="1">
    <source>
        <dbReference type="PROSITE" id="PS50994"/>
    </source>
</evidence>
<dbReference type="InterPro" id="IPR012337">
    <property type="entry name" value="RNaseH-like_sf"/>
</dbReference>
<keyword evidence="2" id="KW-0548">Nucleotidyltransferase</keyword>
<name>A0A699GTK1_TANCI</name>